<evidence type="ECO:0000313" key="2">
    <source>
        <dbReference type="EMBL" id="KAG6386527.1"/>
    </source>
</evidence>
<protein>
    <recommendedName>
        <fullName evidence="4">DHHA1 domain-containing protein</fullName>
    </recommendedName>
</protein>
<reference evidence="2" key="1">
    <citation type="submission" date="2018-01" db="EMBL/GenBank/DDBJ databases">
        <authorList>
            <person name="Mao J.F."/>
        </authorList>
    </citation>
    <scope>NUCLEOTIDE SEQUENCE</scope>
    <source>
        <strain evidence="2">Huo1</strain>
        <tissue evidence="2">Leaf</tissue>
    </source>
</reference>
<organism evidence="2">
    <name type="scientific">Salvia splendens</name>
    <name type="common">Scarlet sage</name>
    <dbReference type="NCBI Taxonomy" id="180675"/>
    <lineage>
        <taxon>Eukaryota</taxon>
        <taxon>Viridiplantae</taxon>
        <taxon>Streptophyta</taxon>
        <taxon>Embryophyta</taxon>
        <taxon>Tracheophyta</taxon>
        <taxon>Spermatophyta</taxon>
        <taxon>Magnoliopsida</taxon>
        <taxon>eudicotyledons</taxon>
        <taxon>Gunneridae</taxon>
        <taxon>Pentapetalae</taxon>
        <taxon>asterids</taxon>
        <taxon>lamiids</taxon>
        <taxon>Lamiales</taxon>
        <taxon>Lamiaceae</taxon>
        <taxon>Nepetoideae</taxon>
        <taxon>Mentheae</taxon>
        <taxon>Salviinae</taxon>
        <taxon>Salvia</taxon>
        <taxon>Salvia subgen. Calosphace</taxon>
        <taxon>core Calosphace</taxon>
    </lineage>
</organism>
<dbReference type="Gene3D" id="3.10.310.30">
    <property type="match status" value="1"/>
</dbReference>
<sequence length="336" mass="37442">MCAKNRWKNQKSADRRCQPPPPGAGEYLRSHIIIFGLKIIHIRLSPFGICSTSRLIDLPLNEIDNVYLLDFVGPPGFVEQLSRNRQLVHILDHHKTALELLGSGTSTNGNVTKVIDMDRSGATIAYDYFKEKLLCGDINSDTNGAIAEFQRVRRLVEYIEDADLWRWHLPNSKAFSSGLKDLNLEFDVTLNPSLFQQLLSLELDSVISQGMSSLADKQKKIDEVLKLSYEITLGGGAFGNCLAVNADSIQELRSELGNQLALKSLKMNLRGIGAVVYRVPELENDSRLKISLRSVREEDTTPISQKYGGGGHRNASSFMFDSAGFQRWKVSGNNSI</sequence>
<dbReference type="EMBL" id="PNBA02000021">
    <property type="protein sequence ID" value="KAG6386527.1"/>
    <property type="molecule type" value="Genomic_DNA"/>
</dbReference>
<comment type="caution">
    <text evidence="2">The sequence shown here is derived from an EMBL/GenBank/DDBJ whole genome shotgun (WGS) entry which is preliminary data.</text>
</comment>
<proteinExistence type="predicted"/>
<feature type="region of interest" description="Disordered" evidence="1">
    <location>
        <begin position="1"/>
        <end position="22"/>
    </location>
</feature>
<dbReference type="PANTHER" id="PTHR46922:SF4">
    <property type="entry name" value="DHHA1 DOMAIN PROTEIN"/>
    <property type="match status" value="1"/>
</dbReference>
<dbReference type="InterPro" id="IPR038763">
    <property type="entry name" value="DHH_sf"/>
</dbReference>
<name>A0A8X8W1S4_SALSN</name>
<dbReference type="AlphaFoldDB" id="A0A8X8W1S4"/>
<evidence type="ECO:0008006" key="4">
    <source>
        <dbReference type="Google" id="ProtNLM"/>
    </source>
</evidence>
<keyword evidence="3" id="KW-1185">Reference proteome</keyword>
<dbReference type="PANTHER" id="PTHR46922">
    <property type="entry name" value="DHHA1 DOMAIN PROTEIN"/>
    <property type="match status" value="1"/>
</dbReference>
<gene>
    <name evidence="2" type="ORF">SASPL_151692</name>
</gene>
<accession>A0A8X8W1S4</accession>
<evidence type="ECO:0000313" key="3">
    <source>
        <dbReference type="Proteomes" id="UP000298416"/>
    </source>
</evidence>
<dbReference type="SUPFAM" id="SSF64182">
    <property type="entry name" value="DHH phosphoesterases"/>
    <property type="match status" value="1"/>
</dbReference>
<reference evidence="2" key="2">
    <citation type="submission" date="2020-08" db="EMBL/GenBank/DDBJ databases">
        <title>Plant Genome Project.</title>
        <authorList>
            <person name="Zhang R.-G."/>
        </authorList>
    </citation>
    <scope>NUCLEOTIDE SEQUENCE</scope>
    <source>
        <strain evidence="2">Huo1</strain>
        <tissue evidence="2">Leaf</tissue>
    </source>
</reference>
<evidence type="ECO:0000256" key="1">
    <source>
        <dbReference type="SAM" id="MobiDB-lite"/>
    </source>
</evidence>
<dbReference type="Proteomes" id="UP000298416">
    <property type="component" value="Unassembled WGS sequence"/>
</dbReference>